<name>A0A8T0MWE5_PANVG</name>
<reference evidence="2" key="1">
    <citation type="submission" date="2020-05" db="EMBL/GenBank/DDBJ databases">
        <title>WGS assembly of Panicum virgatum.</title>
        <authorList>
            <person name="Lovell J.T."/>
            <person name="Jenkins J."/>
            <person name="Shu S."/>
            <person name="Juenger T.E."/>
            <person name="Schmutz J."/>
        </authorList>
    </citation>
    <scope>NUCLEOTIDE SEQUENCE</scope>
    <source>
        <strain evidence="2">AP13</strain>
    </source>
</reference>
<protein>
    <submittedName>
        <fullName evidence="2">Uncharacterized protein</fullName>
    </submittedName>
</protein>
<feature type="compositionally biased region" description="Basic and acidic residues" evidence="1">
    <location>
        <begin position="71"/>
        <end position="81"/>
    </location>
</feature>
<evidence type="ECO:0000313" key="3">
    <source>
        <dbReference type="Proteomes" id="UP000823388"/>
    </source>
</evidence>
<gene>
    <name evidence="2" type="ORF">PVAP13_9NG586814</name>
</gene>
<evidence type="ECO:0000313" key="2">
    <source>
        <dbReference type="EMBL" id="KAG2540863.1"/>
    </source>
</evidence>
<organism evidence="2 3">
    <name type="scientific">Panicum virgatum</name>
    <name type="common">Blackwell switchgrass</name>
    <dbReference type="NCBI Taxonomy" id="38727"/>
    <lineage>
        <taxon>Eukaryota</taxon>
        <taxon>Viridiplantae</taxon>
        <taxon>Streptophyta</taxon>
        <taxon>Embryophyta</taxon>
        <taxon>Tracheophyta</taxon>
        <taxon>Spermatophyta</taxon>
        <taxon>Magnoliopsida</taxon>
        <taxon>Liliopsida</taxon>
        <taxon>Poales</taxon>
        <taxon>Poaceae</taxon>
        <taxon>PACMAD clade</taxon>
        <taxon>Panicoideae</taxon>
        <taxon>Panicodae</taxon>
        <taxon>Paniceae</taxon>
        <taxon>Panicinae</taxon>
        <taxon>Panicum</taxon>
        <taxon>Panicum sect. Hiantes</taxon>
    </lineage>
</organism>
<comment type="caution">
    <text evidence="2">The sequence shown here is derived from an EMBL/GenBank/DDBJ whole genome shotgun (WGS) entry which is preliminary data.</text>
</comment>
<dbReference type="AlphaFoldDB" id="A0A8T0MWE5"/>
<keyword evidence="3" id="KW-1185">Reference proteome</keyword>
<dbReference type="EMBL" id="CM029054">
    <property type="protein sequence ID" value="KAG2540863.1"/>
    <property type="molecule type" value="Genomic_DNA"/>
</dbReference>
<evidence type="ECO:0000256" key="1">
    <source>
        <dbReference type="SAM" id="MobiDB-lite"/>
    </source>
</evidence>
<proteinExistence type="predicted"/>
<accession>A0A8T0MWE5</accession>
<feature type="region of interest" description="Disordered" evidence="1">
    <location>
        <begin position="71"/>
        <end position="95"/>
    </location>
</feature>
<sequence length="142" mass="16064">MARSPLAAVTPCFSTTPRCLRGWRLLFGLKQHQRAARFSLRNANAASGISDETGSRNTAIRRRRKLNWDSDDRNTEERAAIEPRTGVMRSKSSEGMRVIRELTSRRRGSFCNPLLPFPALRSKPRRRIGSGGGARRWLPIAF</sequence>
<dbReference type="Proteomes" id="UP000823388">
    <property type="component" value="Chromosome 9N"/>
</dbReference>